<dbReference type="InterPro" id="IPR013761">
    <property type="entry name" value="SAM/pointed_sf"/>
</dbReference>
<sequence>MDEYVKDILRKWELPELIPTFEEEEVNEKAFKCLTDDIIRELVPKLGKRAIFNKAYRAYREALDALDKKPDFSVVVKPHEPVSLPDPVCSPVVVIKSETAIGDVPDNDTSMVESQVSLEDTFKLEPQVPEEAVAEEVQVSEHQELEAASASSVDNECVDTSKTAHGSLGTSGVDQSLMETESNDELFGSVSNTSVINQNLPETFQDKTATDNAVTETTAELSINANILIEAEELDHEGLDNVLATAVDVDNVQTVGETFDIIETSMSNVQHERSSNDSPITEMTESQFTEERAYHGSDNQLVDSAIDEALIAQDQEDCGSSTQAEYPLRNQCIDGSPTSHITFSISELSDPAEEDLKSAESLRQLLSTSTTVNHLLGKPFLTRSTRNALTEEIVDHLCTSADGVLSNELLRSWARAVELVFAQEVNQLYFRESEDGYSCGGKLVQCYQRRKQGGADTANRETG</sequence>
<dbReference type="Proteomes" id="UP000069940">
    <property type="component" value="Unassembled WGS sequence"/>
</dbReference>
<evidence type="ECO:0000256" key="1">
    <source>
        <dbReference type="SAM" id="MobiDB-lite"/>
    </source>
</evidence>
<dbReference type="RefSeq" id="XP_062709550.1">
    <property type="nucleotide sequence ID" value="XM_062853566.1"/>
</dbReference>
<dbReference type="EnsemblMetazoa" id="AALFPA23_012500.R17920">
    <property type="protein sequence ID" value="AALFPA23_012500.P17920"/>
    <property type="gene ID" value="AALFPA23_012500"/>
</dbReference>
<dbReference type="EnsemblMetazoa" id="AALFPA23_012500.R17922">
    <property type="protein sequence ID" value="AALFPA23_012500.P17922"/>
    <property type="gene ID" value="AALFPA23_012500"/>
</dbReference>
<organism evidence="2 3">
    <name type="scientific">Aedes albopictus</name>
    <name type="common">Asian tiger mosquito</name>
    <name type="synonym">Stegomyia albopicta</name>
    <dbReference type="NCBI Taxonomy" id="7160"/>
    <lineage>
        <taxon>Eukaryota</taxon>
        <taxon>Metazoa</taxon>
        <taxon>Ecdysozoa</taxon>
        <taxon>Arthropoda</taxon>
        <taxon>Hexapoda</taxon>
        <taxon>Insecta</taxon>
        <taxon>Pterygota</taxon>
        <taxon>Neoptera</taxon>
        <taxon>Endopterygota</taxon>
        <taxon>Diptera</taxon>
        <taxon>Nematocera</taxon>
        <taxon>Culicoidea</taxon>
        <taxon>Culicidae</taxon>
        <taxon>Culicinae</taxon>
        <taxon>Aedini</taxon>
        <taxon>Aedes</taxon>
        <taxon>Stegomyia</taxon>
    </lineage>
</organism>
<dbReference type="EnsemblMetazoa" id="AALFPA23_012500.R17921">
    <property type="protein sequence ID" value="AALFPA23_012500.P17921"/>
    <property type="gene ID" value="AALFPA23_012500"/>
</dbReference>
<feature type="compositionally biased region" description="Polar residues" evidence="1">
    <location>
        <begin position="149"/>
        <end position="175"/>
    </location>
</feature>
<dbReference type="RefSeq" id="XP_029725551.1">
    <property type="nucleotide sequence ID" value="XM_029869691.2"/>
</dbReference>
<protein>
    <submittedName>
        <fullName evidence="2">Uncharacterized protein</fullName>
    </submittedName>
</protein>
<dbReference type="Gene3D" id="1.10.150.50">
    <property type="entry name" value="Transcription Factor, Ets-1"/>
    <property type="match status" value="1"/>
</dbReference>
<reference evidence="3" key="1">
    <citation type="journal article" date="2015" name="Proc. Natl. Acad. Sci. U.S.A.">
        <title>Genome sequence of the Asian Tiger mosquito, Aedes albopictus, reveals insights into its biology, genetics, and evolution.</title>
        <authorList>
            <person name="Chen X.G."/>
            <person name="Jiang X."/>
            <person name="Gu J."/>
            <person name="Xu M."/>
            <person name="Wu Y."/>
            <person name="Deng Y."/>
            <person name="Zhang C."/>
            <person name="Bonizzoni M."/>
            <person name="Dermauw W."/>
            <person name="Vontas J."/>
            <person name="Armbruster P."/>
            <person name="Huang X."/>
            <person name="Yang Y."/>
            <person name="Zhang H."/>
            <person name="He W."/>
            <person name="Peng H."/>
            <person name="Liu Y."/>
            <person name="Wu K."/>
            <person name="Chen J."/>
            <person name="Lirakis M."/>
            <person name="Topalis P."/>
            <person name="Van Leeuwen T."/>
            <person name="Hall A.B."/>
            <person name="Jiang X."/>
            <person name="Thorpe C."/>
            <person name="Mueller R.L."/>
            <person name="Sun C."/>
            <person name="Waterhouse R.M."/>
            <person name="Yan G."/>
            <person name="Tu Z.J."/>
            <person name="Fang X."/>
            <person name="James A.A."/>
        </authorList>
    </citation>
    <scope>NUCLEOTIDE SEQUENCE [LARGE SCALE GENOMIC DNA]</scope>
    <source>
        <strain evidence="3">Foshan</strain>
    </source>
</reference>
<evidence type="ECO:0000313" key="2">
    <source>
        <dbReference type="EnsemblMetazoa" id="AALFPA23_012500.P17921"/>
    </source>
</evidence>
<accession>A0ABM1YVH3</accession>
<proteinExistence type="predicted"/>
<keyword evidence="3" id="KW-1185">Reference proteome</keyword>
<feature type="region of interest" description="Disordered" evidence="1">
    <location>
        <begin position="131"/>
        <end position="175"/>
    </location>
</feature>
<reference evidence="2" key="2">
    <citation type="submission" date="2025-05" db="UniProtKB">
        <authorList>
            <consortium name="EnsemblMetazoa"/>
        </authorList>
    </citation>
    <scope>IDENTIFICATION</scope>
    <source>
        <strain evidence="2">Foshan</strain>
    </source>
</reference>
<name>A0ABM1YVH3_AEDAL</name>
<dbReference type="GeneID" id="109426675"/>
<dbReference type="RefSeq" id="XP_029725550.1">
    <property type="nucleotide sequence ID" value="XM_029869690.2"/>
</dbReference>
<evidence type="ECO:0000313" key="3">
    <source>
        <dbReference type="Proteomes" id="UP000069940"/>
    </source>
</evidence>